<keyword evidence="1" id="KW-0472">Membrane</keyword>
<protein>
    <submittedName>
        <fullName evidence="2">Uncharacterized protein</fullName>
    </submittedName>
</protein>
<organism evidence="2 3">
    <name type="scientific">Kineosporia mesophila</name>
    <dbReference type="NCBI Taxonomy" id="566012"/>
    <lineage>
        <taxon>Bacteria</taxon>
        <taxon>Bacillati</taxon>
        <taxon>Actinomycetota</taxon>
        <taxon>Actinomycetes</taxon>
        <taxon>Kineosporiales</taxon>
        <taxon>Kineosporiaceae</taxon>
        <taxon>Kineosporia</taxon>
    </lineage>
</organism>
<comment type="caution">
    <text evidence="2">The sequence shown here is derived from an EMBL/GenBank/DDBJ whole genome shotgun (WGS) entry which is preliminary data.</text>
</comment>
<keyword evidence="1" id="KW-0812">Transmembrane</keyword>
<reference evidence="3" key="1">
    <citation type="journal article" date="2019" name="Int. J. Syst. Evol. Microbiol.">
        <title>The Global Catalogue of Microorganisms (GCM) 10K type strain sequencing project: providing services to taxonomists for standard genome sequencing and annotation.</title>
        <authorList>
            <consortium name="The Broad Institute Genomics Platform"/>
            <consortium name="The Broad Institute Genome Sequencing Center for Infectious Disease"/>
            <person name="Wu L."/>
            <person name="Ma J."/>
        </authorList>
    </citation>
    <scope>NUCLEOTIDE SEQUENCE [LARGE SCALE GENOMIC DNA]</scope>
    <source>
        <strain evidence="3">JCM 16902</strain>
    </source>
</reference>
<accession>A0ABP6ZV21</accession>
<sequence>MSAVQADRLAATRKAIEARRPLGRLGRRVVIGYLIALVAAPPVTVAVQALTRDNTPETGVLVSRVVESRCLNGRIQQGIDTGRADGALLAHDTGETC</sequence>
<keyword evidence="1" id="KW-1133">Transmembrane helix</keyword>
<dbReference type="RefSeq" id="WP_231480802.1">
    <property type="nucleotide sequence ID" value="NZ_BAAAZO010000006.1"/>
</dbReference>
<name>A0ABP6ZV21_9ACTN</name>
<dbReference type="Proteomes" id="UP001501074">
    <property type="component" value="Unassembled WGS sequence"/>
</dbReference>
<dbReference type="EMBL" id="BAAAZO010000006">
    <property type="protein sequence ID" value="GAA3618404.1"/>
    <property type="molecule type" value="Genomic_DNA"/>
</dbReference>
<proteinExistence type="predicted"/>
<gene>
    <name evidence="2" type="ORF">GCM10022223_38950</name>
</gene>
<keyword evidence="3" id="KW-1185">Reference proteome</keyword>
<evidence type="ECO:0000313" key="3">
    <source>
        <dbReference type="Proteomes" id="UP001501074"/>
    </source>
</evidence>
<evidence type="ECO:0000256" key="1">
    <source>
        <dbReference type="SAM" id="Phobius"/>
    </source>
</evidence>
<evidence type="ECO:0000313" key="2">
    <source>
        <dbReference type="EMBL" id="GAA3618404.1"/>
    </source>
</evidence>
<feature type="transmembrane region" description="Helical" evidence="1">
    <location>
        <begin position="29"/>
        <end position="50"/>
    </location>
</feature>